<dbReference type="KEGG" id="ehx:EMIHUDRAFT_211770"/>
<dbReference type="EnsemblProtists" id="EOD14358">
    <property type="protein sequence ID" value="EOD14358"/>
    <property type="gene ID" value="EMIHUDRAFT_211770"/>
</dbReference>
<proteinExistence type="predicted"/>
<dbReference type="AlphaFoldDB" id="A0A0D3ISX3"/>
<dbReference type="HOGENOM" id="CLU_463409_0_0_1"/>
<organism evidence="1 2">
    <name type="scientific">Emiliania huxleyi (strain CCMP1516)</name>
    <dbReference type="NCBI Taxonomy" id="280463"/>
    <lineage>
        <taxon>Eukaryota</taxon>
        <taxon>Haptista</taxon>
        <taxon>Haptophyta</taxon>
        <taxon>Prymnesiophyceae</taxon>
        <taxon>Isochrysidales</taxon>
        <taxon>Noelaerhabdaceae</taxon>
        <taxon>Emiliania</taxon>
    </lineage>
</organism>
<sequence length="589" mass="64767">MCSLPFEDAAERAVALGVHTEAQIDRLTDSIARGTHSEAKIAKQLNEKLSTGAPHTLPRGDASVQVVRLVGLTRAELNGLVGLSRGWDARSGRWKVKLPGSDAAVLLRTENLETPPPGQAHLAFIGSVGDLAVDELSLEPLPFKPVLTSLHKEFKPPAHGIMPRRFAQERGDSAAVVDLMTAHTKHVTPIVPLGSPVCVHVDSLPPIRKLWATGPDSLDVEGAPGSVIAPFPGAKVVSFSALECMDAEKARKLREGGHEAPSGWFIKPGMFYTYGGWCTIKDLPEWVRFVQEDVDSFIDLHFDATGGFPRLQLPSAELCCFCPFCAGDQRKVETGANGVLLWQVMQATRKLPCPGEEEDFGRLDWLQQEFPFKAYPRLCCERCFEALLASFDQQLHRSGCDELSPPSRGDVEARLRRFDALHDVHELAIVRTAREAAGKPRPERYDLFSLWSSHASGGLANALQDVVQASYIKFFGYTSTVEDGRVKVESRPSEWSGLLQQGLPTSVGKYGYVLSGDGNDHGSMVTGEFWRYDPDADEWKALPPHPGASRWAPASFVLNGHVYFYNGLDRLPGRMSFYPSDSFRIRLPA</sequence>
<keyword evidence="2" id="KW-1185">Reference proteome</keyword>
<reference evidence="1" key="2">
    <citation type="submission" date="2024-10" db="UniProtKB">
        <authorList>
            <consortium name="EnsemblProtists"/>
        </authorList>
    </citation>
    <scope>IDENTIFICATION</scope>
</reference>
<evidence type="ECO:0000313" key="1">
    <source>
        <dbReference type="EnsemblProtists" id="EOD14358"/>
    </source>
</evidence>
<dbReference type="PaxDb" id="2903-EOD14358"/>
<dbReference type="SUPFAM" id="SSF117281">
    <property type="entry name" value="Kelch motif"/>
    <property type="match status" value="1"/>
</dbReference>
<dbReference type="Proteomes" id="UP000013827">
    <property type="component" value="Unassembled WGS sequence"/>
</dbReference>
<name>A0A0D3ISX3_EMIH1</name>
<protein>
    <submittedName>
        <fullName evidence="1">Uncharacterized protein</fullName>
    </submittedName>
</protein>
<accession>A0A0D3ISX3</accession>
<dbReference type="GeneID" id="17260468"/>
<dbReference type="RefSeq" id="XP_005766787.1">
    <property type="nucleotide sequence ID" value="XM_005766730.1"/>
</dbReference>
<dbReference type="InterPro" id="IPR015915">
    <property type="entry name" value="Kelch-typ_b-propeller"/>
</dbReference>
<reference evidence="2" key="1">
    <citation type="journal article" date="2013" name="Nature">
        <title>Pan genome of the phytoplankton Emiliania underpins its global distribution.</title>
        <authorList>
            <person name="Read B.A."/>
            <person name="Kegel J."/>
            <person name="Klute M.J."/>
            <person name="Kuo A."/>
            <person name="Lefebvre S.C."/>
            <person name="Maumus F."/>
            <person name="Mayer C."/>
            <person name="Miller J."/>
            <person name="Monier A."/>
            <person name="Salamov A."/>
            <person name="Young J."/>
            <person name="Aguilar M."/>
            <person name="Claverie J.M."/>
            <person name="Frickenhaus S."/>
            <person name="Gonzalez K."/>
            <person name="Herman E.K."/>
            <person name="Lin Y.C."/>
            <person name="Napier J."/>
            <person name="Ogata H."/>
            <person name="Sarno A.F."/>
            <person name="Shmutz J."/>
            <person name="Schroeder D."/>
            <person name="de Vargas C."/>
            <person name="Verret F."/>
            <person name="von Dassow P."/>
            <person name="Valentin K."/>
            <person name="Van de Peer Y."/>
            <person name="Wheeler G."/>
            <person name="Dacks J.B."/>
            <person name="Delwiche C.F."/>
            <person name="Dyhrman S.T."/>
            <person name="Glockner G."/>
            <person name="John U."/>
            <person name="Richards T."/>
            <person name="Worden A.Z."/>
            <person name="Zhang X."/>
            <person name="Grigoriev I.V."/>
            <person name="Allen A.E."/>
            <person name="Bidle K."/>
            <person name="Borodovsky M."/>
            <person name="Bowler C."/>
            <person name="Brownlee C."/>
            <person name="Cock J.M."/>
            <person name="Elias M."/>
            <person name="Gladyshev V.N."/>
            <person name="Groth M."/>
            <person name="Guda C."/>
            <person name="Hadaegh A."/>
            <person name="Iglesias-Rodriguez M.D."/>
            <person name="Jenkins J."/>
            <person name="Jones B.M."/>
            <person name="Lawson T."/>
            <person name="Leese F."/>
            <person name="Lindquist E."/>
            <person name="Lobanov A."/>
            <person name="Lomsadze A."/>
            <person name="Malik S.B."/>
            <person name="Marsh M.E."/>
            <person name="Mackinder L."/>
            <person name="Mock T."/>
            <person name="Mueller-Roeber B."/>
            <person name="Pagarete A."/>
            <person name="Parker M."/>
            <person name="Probert I."/>
            <person name="Quesneville H."/>
            <person name="Raines C."/>
            <person name="Rensing S.A."/>
            <person name="Riano-Pachon D.M."/>
            <person name="Richier S."/>
            <person name="Rokitta S."/>
            <person name="Shiraiwa Y."/>
            <person name="Soanes D.M."/>
            <person name="van der Giezen M."/>
            <person name="Wahlund T.M."/>
            <person name="Williams B."/>
            <person name="Wilson W."/>
            <person name="Wolfe G."/>
            <person name="Wurch L.L."/>
        </authorList>
    </citation>
    <scope>NUCLEOTIDE SEQUENCE</scope>
</reference>
<dbReference type="Gene3D" id="2.120.10.80">
    <property type="entry name" value="Kelch-type beta propeller"/>
    <property type="match status" value="1"/>
</dbReference>
<evidence type="ECO:0000313" key="2">
    <source>
        <dbReference type="Proteomes" id="UP000013827"/>
    </source>
</evidence>